<proteinExistence type="predicted"/>
<evidence type="ECO:0000256" key="4">
    <source>
        <dbReference type="ARBA" id="ARBA00030436"/>
    </source>
</evidence>
<protein>
    <recommendedName>
        <fullName evidence="1">RNA-directed RNA polymerase</fullName>
        <ecNumber evidence="1">2.7.7.48</ecNumber>
    </recommendedName>
    <alternativeName>
        <fullName evidence="5">Replicase</fullName>
    </alternativeName>
    <alternativeName>
        <fullName evidence="4">Transcriptase</fullName>
    </alternativeName>
</protein>
<dbReference type="GO" id="GO:0005524">
    <property type="term" value="F:ATP binding"/>
    <property type="evidence" value="ECO:0007669"/>
    <property type="project" value="InterPro"/>
</dbReference>
<evidence type="ECO:0000256" key="5">
    <source>
        <dbReference type="ARBA" id="ARBA00031012"/>
    </source>
</evidence>
<feature type="domain" description="RdRp catalytic" evidence="8">
    <location>
        <begin position="655"/>
        <end position="814"/>
    </location>
</feature>
<evidence type="ECO:0000256" key="3">
    <source>
        <dbReference type="ARBA" id="ARBA00023268"/>
    </source>
</evidence>
<dbReference type="GO" id="GO:0004482">
    <property type="term" value="F:mRNA 5'-cap (guanine-N7-)-methyltransferase activity"/>
    <property type="evidence" value="ECO:0007669"/>
    <property type="project" value="InterPro"/>
</dbReference>
<dbReference type="EC" id="2.7.7.48" evidence="1"/>
<dbReference type="PROSITE" id="PS50526">
    <property type="entry name" value="RDRP_SSRNA_NEG_NONSEG"/>
    <property type="match status" value="1"/>
</dbReference>
<evidence type="ECO:0000259" key="8">
    <source>
        <dbReference type="PROSITE" id="PS50526"/>
    </source>
</evidence>
<dbReference type="InterPro" id="IPR014023">
    <property type="entry name" value="Mononeg_RNA_pol_cat"/>
</dbReference>
<organism evidence="9">
    <name type="scientific">Rhizoctonia solani negative-stranded virus 1</name>
    <dbReference type="NCBI Taxonomy" id="1708393"/>
    <lineage>
        <taxon>Viruses</taxon>
        <taxon>Riboviria</taxon>
    </lineage>
</organism>
<dbReference type="Pfam" id="PF00946">
    <property type="entry name" value="Mononeg_RNA_pol"/>
    <property type="match status" value="1"/>
</dbReference>
<keyword evidence="9" id="KW-0548">Nucleotidyltransferase</keyword>
<reference evidence="9" key="1">
    <citation type="journal article" date="2016" name="J. Virol.">
        <title>Identification of diverse mycoviruses through metatranscriptomics characterization of the viromes of five major fungal plant pathogens.</title>
        <authorList>
            <person name="Marzano S.-Y.L."/>
            <person name="Nelson B.D."/>
            <person name="Ajayi-Oyetunde O."/>
            <person name="Bradley C.A."/>
            <person name="Hughes T.J."/>
            <person name="Hartman G.L."/>
            <person name="Eastburn D.M."/>
            <person name="Domier L.L."/>
        </authorList>
    </citation>
    <scope>NUCLEOTIDE SEQUENCE</scope>
    <source>
        <strain evidence="9">DK13-1</strain>
    </source>
</reference>
<keyword evidence="2" id="KW-0949">S-adenosyl-L-methionine</keyword>
<accession>A0A0M4KRC2</accession>
<evidence type="ECO:0000256" key="7">
    <source>
        <dbReference type="SAM" id="MobiDB-lite"/>
    </source>
</evidence>
<evidence type="ECO:0000256" key="1">
    <source>
        <dbReference type="ARBA" id="ARBA00012494"/>
    </source>
</evidence>
<keyword evidence="9" id="KW-0696">RNA-directed RNA polymerase</keyword>
<sequence length="2411" mass="278230">NILAVTSYITELSLKNYKPMSLRDLLTPKYESGFLTPKAYSVATSAISTISGEKSGTTFENPIIIEDNPEEEDPMDDTQYEPRSEIPTRLDTPLIPYPESGHEFFKYDIIDYLKDWQPSHRKSLIGIMTRFKELSKKFNLSNKEILTDIDHLKQFYDCQYSKRGSVLHTAAYNSATIMSHLDLGLILDRPIPGSQSISSPNKSIDLLVIIQRLRGLMMKGTETIATSEFEPSYKRESDGTHVMYCRNRLYTYFIIIFGEHFCIYHSKVFKSFAGPKSYLDYLYTIADVENNVNVISSMQEYTQFEKLIKLMIDSVTMYRPHNSLVTFFKNYEAFCLFLADVRSGEIANWDPIIDTISNMVDMCNEMCQEKIDLEWAIEEIMEPSNNYLGDNIFKKLVGALRYLTPLELLEASSLHKFVYFAEVDVIKGLNKFVARTHSKVRVERDNLVDLIGLTKREFTMNYYKRNQAMPTILSPIEKSLVIHNLLKAGDNEQLIGYPLTWWYDIKYGKTLDYADGGHPVEYAKDKGAIVQDLHYGPMDNKRELMQVMSDENYKTRDFLSKIDVNPHKQEFIRTKIKKRAKHFDFPVRLCEKEKEQKVEARLFGVADAKFKHEMSSYMARAKQVLSYYEENYMTMSDSDRKSDLHDMAQLLERDDTLGIMIDITGHNQSMQPENTEELLEFMGSLYGEEGWGKLSHLFHNLEVYHYNHYTNEVHISRGQRGGIEGWMNPVWTLVTLQQVKLLRYTTPLQIKKIAGYSDDVSFIVISLDHSEQFIDSTLRIVSKELGRLGFVVKPQQSAVTKKRITMLRTHYVEGKRADSTLKRLLSLSTANSDRLSCEEFEINAISSTVSSAMEGSYHVKTCTMLKWYKSCLVSFRTFAMLFEERRVNSMLSPMKLPIKLSSMLYNIDSLDDCRFTEDRKSIEKTLEIKVANIIKGIDNDIEFSFFERWITELKGTTLEQIKGISIPDSLLYLTGYDEFVSHIWFFWLAMPQSVGGLGVELAINQSLSGHSDNFYRAIYYIHRIVTTSIPEKNYFYESIMMALKYHNMTPKDEMALVDTKEEFSEEIIEFLNSQEVSNRDLLEIKVLTDKWLSNQKVRSALSAVQIKLLARMKSIIKNKKLKDIMRAYEQKEKLAIGLTRTFKNNYSHRVIQFYYENSYLSMAQYLLRKLETGTSLINGIKSLEKLKVSISIRARNNALEMFSAVGQTYGKITKDTDILSYIISRRKRLVPGLVFVDIEEPLYDHLLERTTISNALITVYPTAPKEYKNGTYGYKLGLKSSETLYKGEIIEEDTILSAREEMLVAKLISVTKWSVLKTYSKYLPQESEVEYDFIVACQWALSTFIKNTYYELEPFVPLNLGGEILHRIPNQKFKSKVATRILPNTVQYVKTTLHQEKVFDMELQDSNINFEYLRYRLTLIAAMNYYYEFQLPLAESYSFNSMSNIMTVQDFTPKEIEKKETNSTIIPMFNLMDRIKLEKLSLASSAYLYADDIKDAVFTRTNIDDHDIVRKILERNNLIIMDYYSALSKEMLIIDFGLENKEIWKPLIIKLRQLSVDYEYMSDNELYTHIIKVISTKLHERTYSTYYENKKMRYRQHIENMRYTAGELSEEYKSLTYLLKVNRIQVLSDIADGTKSPILEKMVSHFNNLAYDLFFDLSLGYCLQLVKVAGSVEIDPHATYLSVLDTVENCQFNLNVPESIRHTVFYIGVSRSLEIYRRKQEGLIRVLREISNNTEHIEVFDEKTNLKFESVKMSFEDLIIPDSLMEVVYRGFELHTGSLSDWKIMKKTLGMIRKISELYTSQEAFFSPTGSDSLAGQYGLFKALLDYDIIDETIELYNMAAGRGDGRIAAMLNGLTSHDYSRPSMFSKVRVVKGVNDSVDFDLTKYDTLPINPEGALVNIDISHIKGNIKGLEDTILNLLNSKNIVTIRANSLDEMSEDFIDNLISMKISVKFWHACSKNILPYQCYVSFDSSKLQSSNLPVKFTEDSNYRMMVNLWLSIMNISNLYRVPELDIMNSVMSMLPDDINIEDLLKKVEESSSNDKVMKCLKNVIKLGYIDNSCIIDNKTIEFTEKNHKCQFSKVLPEQKGTIYSVSSVEEIGIERKRGFKYWKAAVEEMTTNERIPRSFPISEQSIDVIKALSHTYPLAKLRSYFHNVAELYESGIDIRTTDTDNLPGLLAEYSGKAPSLNGSINRNLREVLSVMVMAALRHNYAWGIEMLSPSKGDDRKRTKAQNEKVSIYRKMGSMYRRLRNAESVSEQSLSYVEKVEREMIKKNVIRLERMRDSYEKEKESEDAEAIKRLFSNSVEGFFDKISDGTINIGPALHISNSLNYDQIITGNNINIQPSALGVGGTINTENVLNADTFKGLFDSALGQTSLESELLQRMQEFAAVPEGEYGDWDDGIEYDGEYY</sequence>
<keyword evidence="6" id="KW-0175">Coiled coil</keyword>
<keyword evidence="9" id="KW-0808">Transferase</keyword>
<dbReference type="GO" id="GO:0003968">
    <property type="term" value="F:RNA-directed RNA polymerase activity"/>
    <property type="evidence" value="ECO:0007669"/>
    <property type="project" value="UniProtKB-KW"/>
</dbReference>
<evidence type="ECO:0000256" key="2">
    <source>
        <dbReference type="ARBA" id="ARBA00022691"/>
    </source>
</evidence>
<dbReference type="EMBL" id="KP900919">
    <property type="protein sequence ID" value="ALD89129.2"/>
    <property type="molecule type" value="Genomic_RNA"/>
</dbReference>
<feature type="compositionally biased region" description="Acidic residues" evidence="7">
    <location>
        <begin position="67"/>
        <end position="79"/>
    </location>
</feature>
<name>A0A0M4KRC2_9VIRU</name>
<feature type="non-terminal residue" evidence="9">
    <location>
        <position position="1"/>
    </location>
</feature>
<evidence type="ECO:0000256" key="6">
    <source>
        <dbReference type="SAM" id="Coils"/>
    </source>
</evidence>
<feature type="coiled-coil region" evidence="6">
    <location>
        <begin position="2269"/>
        <end position="2296"/>
    </location>
</feature>
<evidence type="ECO:0000313" key="9">
    <source>
        <dbReference type="EMBL" id="ALD89129.2"/>
    </source>
</evidence>
<feature type="region of interest" description="Disordered" evidence="7">
    <location>
        <begin position="67"/>
        <end position="92"/>
    </location>
</feature>
<keyword evidence="3" id="KW-0511">Multifunctional enzyme</keyword>